<dbReference type="Proteomes" id="UP000032254">
    <property type="component" value="Unassembled WGS sequence"/>
</dbReference>
<evidence type="ECO:0000256" key="1">
    <source>
        <dbReference type="SAM" id="MobiDB-lite"/>
    </source>
</evidence>
<organism evidence="2 3">
    <name type="scientific">Micromonospora haikouensis</name>
    <dbReference type="NCBI Taxonomy" id="686309"/>
    <lineage>
        <taxon>Bacteria</taxon>
        <taxon>Bacillati</taxon>
        <taxon>Actinomycetota</taxon>
        <taxon>Actinomycetes</taxon>
        <taxon>Micromonosporales</taxon>
        <taxon>Micromonosporaceae</taxon>
        <taxon>Micromonospora</taxon>
    </lineage>
</organism>
<protein>
    <submittedName>
        <fullName evidence="2">Uncharacterized protein</fullName>
    </submittedName>
</protein>
<name>A0A0D0WVM0_9ACTN</name>
<gene>
    <name evidence="2" type="ORF">TK50_16850</name>
</gene>
<dbReference type="RefSeq" id="WP_043964909.1">
    <property type="nucleotide sequence ID" value="NZ_JXSX01000002.1"/>
</dbReference>
<feature type="region of interest" description="Disordered" evidence="1">
    <location>
        <begin position="66"/>
        <end position="90"/>
    </location>
</feature>
<evidence type="ECO:0000313" key="3">
    <source>
        <dbReference type="Proteomes" id="UP000032254"/>
    </source>
</evidence>
<proteinExistence type="predicted"/>
<accession>A0A0D0WVM0</accession>
<feature type="compositionally biased region" description="Basic and acidic residues" evidence="1">
    <location>
        <begin position="79"/>
        <end position="90"/>
    </location>
</feature>
<comment type="caution">
    <text evidence="2">The sequence shown here is derived from an EMBL/GenBank/DDBJ whole genome shotgun (WGS) entry which is preliminary data.</text>
</comment>
<evidence type="ECO:0000313" key="2">
    <source>
        <dbReference type="EMBL" id="KIR62659.1"/>
    </source>
</evidence>
<reference evidence="2 3" key="1">
    <citation type="submission" date="2015-01" db="EMBL/GenBank/DDBJ databases">
        <title>Sequencing and annotation of Micromonospora carbonacea strain JXNU-1 genome.</title>
        <authorList>
            <person name="Long Z."/>
            <person name="Huang Y."/>
            <person name="Jiang Y."/>
        </authorList>
    </citation>
    <scope>NUCLEOTIDE SEQUENCE [LARGE SCALE GENOMIC DNA]</scope>
    <source>
        <strain evidence="2 3">JXNU-1</strain>
    </source>
</reference>
<dbReference type="EMBL" id="JXSX01000002">
    <property type="protein sequence ID" value="KIR62659.1"/>
    <property type="molecule type" value="Genomic_DNA"/>
</dbReference>
<sequence>MGALYTSAAFREYARAQVAYADILLTKHAESTLSLCRCGRLHPCDEHRHWLEMRTHFRQFLVDEQYSSEVQQPSRPHPTQRDPSRPDDLG</sequence>
<dbReference type="OrthoDB" id="3395942at2"/>
<dbReference type="PATRIC" id="fig|47853.6.peg.3525"/>
<dbReference type="AlphaFoldDB" id="A0A0D0WVM0"/>
<dbReference type="GeneID" id="301305726"/>
<keyword evidence="3" id="KW-1185">Reference proteome</keyword>